<keyword evidence="2" id="KW-1185">Reference proteome</keyword>
<evidence type="ECO:0000313" key="1">
    <source>
        <dbReference type="EMBL" id="CAG2185287.1"/>
    </source>
</evidence>
<evidence type="ECO:0000313" key="2">
    <source>
        <dbReference type="Proteomes" id="UP000683360"/>
    </source>
</evidence>
<proteinExistence type="predicted"/>
<dbReference type="Proteomes" id="UP000683360">
    <property type="component" value="Unassembled WGS sequence"/>
</dbReference>
<reference evidence="1" key="1">
    <citation type="submission" date="2021-03" db="EMBL/GenBank/DDBJ databases">
        <authorList>
            <person name="Bekaert M."/>
        </authorList>
    </citation>
    <scope>NUCLEOTIDE SEQUENCE</scope>
</reference>
<protein>
    <submittedName>
        <fullName evidence="1">Uncharacterized protein</fullName>
    </submittedName>
</protein>
<accession>A0A8S3PN65</accession>
<dbReference type="EMBL" id="CAJPWZ010000082">
    <property type="protein sequence ID" value="CAG2185287.1"/>
    <property type="molecule type" value="Genomic_DNA"/>
</dbReference>
<gene>
    <name evidence="1" type="ORF">MEDL_900</name>
</gene>
<dbReference type="OrthoDB" id="6167502at2759"/>
<organism evidence="1 2">
    <name type="scientific">Mytilus edulis</name>
    <name type="common">Blue mussel</name>
    <dbReference type="NCBI Taxonomy" id="6550"/>
    <lineage>
        <taxon>Eukaryota</taxon>
        <taxon>Metazoa</taxon>
        <taxon>Spiralia</taxon>
        <taxon>Lophotrochozoa</taxon>
        <taxon>Mollusca</taxon>
        <taxon>Bivalvia</taxon>
        <taxon>Autobranchia</taxon>
        <taxon>Pteriomorphia</taxon>
        <taxon>Mytilida</taxon>
        <taxon>Mytiloidea</taxon>
        <taxon>Mytilidae</taxon>
        <taxon>Mytilinae</taxon>
        <taxon>Mytilus</taxon>
    </lineage>
</organism>
<comment type="caution">
    <text evidence="1">The sequence shown here is derived from an EMBL/GenBank/DDBJ whole genome shotgun (WGS) entry which is preliminary data.</text>
</comment>
<name>A0A8S3PN65_MYTED</name>
<sequence>MSRYPKRERISLESVAAICNSAQYIAPLIESIAMSLDVLEMTDTPGQPMAQVDMRELRKQQRDDSLIGFWVRAVKDKRIPNKNEEEKLDTQSKNVKHTSEVKCDVTCEFETESDTDCELDISINYPPKINAHSIDGETQNANEVNTEQEIVLESPVPRRSARRRKKPEWHSFYQMNQISVRESLPETKHVLVNLISSGVLQGVSETMVVRGIVGLTKRKASLIRWNLTRHVLSQITSAMRARACLVQVGDQCHDEAKPAAMKRDKTFVDDLTVYITENQHMNISTGLHASHDIEDSLLKSVET</sequence>
<dbReference type="AlphaFoldDB" id="A0A8S3PN65"/>